<keyword evidence="3" id="KW-0732">Signal</keyword>
<evidence type="ECO:0000256" key="2">
    <source>
        <dbReference type="SAM" id="MobiDB-lite"/>
    </source>
</evidence>
<reference evidence="6 7" key="1">
    <citation type="journal article" date="2018" name="Int. J. Syst. Evol. Microbiol.">
        <title>Rubneribacter badeniensis gen. nov., sp. nov. and Enteroscipio rubneri gen. nov., sp. nov., new members of the Eggerthellaceae isolated from human faeces.</title>
        <authorList>
            <person name="Danylec N."/>
            <person name="Gobl A."/>
            <person name="Stoll D.A."/>
            <person name="Hetzer B."/>
            <person name="Kulling S.E."/>
            <person name="Huch M."/>
        </authorList>
    </citation>
    <scope>NUCLEOTIDE SEQUENCE [LARGE SCALE GENOMIC DNA]</scope>
    <source>
        <strain evidence="6 7">ResAG-85</strain>
    </source>
</reference>
<dbReference type="Gene3D" id="3.40.50.1980">
    <property type="entry name" value="Nitrogenase molybdenum iron protein domain"/>
    <property type="match status" value="2"/>
</dbReference>
<accession>A0A2K2U7Q9</accession>
<dbReference type="Proteomes" id="UP000236488">
    <property type="component" value="Unassembled WGS sequence"/>
</dbReference>
<dbReference type="SUPFAM" id="SSF53807">
    <property type="entry name" value="Helical backbone' metal receptor"/>
    <property type="match status" value="1"/>
</dbReference>
<dbReference type="EMBL" id="PPEL01000006">
    <property type="protein sequence ID" value="PNV66210.1"/>
    <property type="molecule type" value="Genomic_DNA"/>
</dbReference>
<dbReference type="RefSeq" id="WP_087196859.1">
    <property type="nucleotide sequence ID" value="NZ_DBEYRC010000048.1"/>
</dbReference>
<dbReference type="EMBL" id="DYZL01000240">
    <property type="protein sequence ID" value="HJH44471.1"/>
    <property type="molecule type" value="Genomic_DNA"/>
</dbReference>
<keyword evidence="7" id="KW-1185">Reference proteome</keyword>
<reference evidence="5" key="2">
    <citation type="journal article" date="2021" name="PeerJ">
        <title>Extensive microbial diversity within the chicken gut microbiome revealed by metagenomics and culture.</title>
        <authorList>
            <person name="Gilroy R."/>
            <person name="Ravi A."/>
            <person name="Getino M."/>
            <person name="Pursley I."/>
            <person name="Horton D.L."/>
            <person name="Alikhan N.F."/>
            <person name="Baker D."/>
            <person name="Gharbi K."/>
            <person name="Hall N."/>
            <person name="Watson M."/>
            <person name="Adriaenssens E.M."/>
            <person name="Foster-Nyarko E."/>
            <person name="Jarju S."/>
            <person name="Secka A."/>
            <person name="Antonio M."/>
            <person name="Oren A."/>
            <person name="Chaudhuri R.R."/>
            <person name="La Ragione R."/>
            <person name="Hildebrand F."/>
            <person name="Pallen M.J."/>
        </authorList>
    </citation>
    <scope>NUCLEOTIDE SEQUENCE</scope>
    <source>
        <strain evidence="5">USAMLcec12-2067</strain>
    </source>
</reference>
<proteinExistence type="inferred from homology"/>
<feature type="domain" description="Fe/B12 periplasmic-binding" evidence="4">
    <location>
        <begin position="66"/>
        <end position="340"/>
    </location>
</feature>
<dbReference type="PROSITE" id="PS51257">
    <property type="entry name" value="PROKAR_LIPOPROTEIN"/>
    <property type="match status" value="1"/>
</dbReference>
<dbReference type="InterPro" id="IPR002491">
    <property type="entry name" value="ABC_transptr_periplasmic_BD"/>
</dbReference>
<feature type="chain" id="PRO_5044576704" evidence="3">
    <location>
        <begin position="28"/>
        <end position="380"/>
    </location>
</feature>
<dbReference type="PANTHER" id="PTHR30535">
    <property type="entry name" value="VITAMIN B12-BINDING PROTEIN"/>
    <property type="match status" value="1"/>
</dbReference>
<name>A0A2K2U7Q9_9ACTN</name>
<evidence type="ECO:0000313" key="7">
    <source>
        <dbReference type="Proteomes" id="UP000236488"/>
    </source>
</evidence>
<protein>
    <submittedName>
        <fullName evidence="5 6">ABC transporter substrate-binding protein</fullName>
    </submittedName>
</protein>
<evidence type="ECO:0000313" key="5">
    <source>
        <dbReference type="EMBL" id="HJH44471.1"/>
    </source>
</evidence>
<feature type="signal peptide" evidence="3">
    <location>
        <begin position="1"/>
        <end position="27"/>
    </location>
</feature>
<dbReference type="PROSITE" id="PS50983">
    <property type="entry name" value="FE_B12_PBP"/>
    <property type="match status" value="1"/>
</dbReference>
<reference evidence="5" key="3">
    <citation type="submission" date="2021-09" db="EMBL/GenBank/DDBJ databases">
        <authorList>
            <person name="Gilroy R."/>
        </authorList>
    </citation>
    <scope>NUCLEOTIDE SEQUENCE</scope>
    <source>
        <strain evidence="5">USAMLcec12-2067</strain>
    </source>
</reference>
<dbReference type="PANTHER" id="PTHR30535:SF34">
    <property type="entry name" value="MOLYBDATE-BINDING PROTEIN MOLA"/>
    <property type="match status" value="1"/>
</dbReference>
<evidence type="ECO:0000256" key="3">
    <source>
        <dbReference type="SAM" id="SignalP"/>
    </source>
</evidence>
<evidence type="ECO:0000259" key="4">
    <source>
        <dbReference type="PROSITE" id="PS50983"/>
    </source>
</evidence>
<dbReference type="InterPro" id="IPR050902">
    <property type="entry name" value="ABC_Transporter_SBP"/>
</dbReference>
<feature type="region of interest" description="Disordered" evidence="2">
    <location>
        <begin position="28"/>
        <end position="48"/>
    </location>
</feature>
<comment type="similarity">
    <text evidence="1">Belongs to the bacterial solute-binding protein 8 family.</text>
</comment>
<dbReference type="AlphaFoldDB" id="A0A2K2U7Q9"/>
<sequence length="380" mass="41098">MAKLKRALATGLMAALLAFTLAGCAQSEQTPEGSANTGEASQEPAQQSNQVVDAYGRTVELPDSVETAATVGSGARFVVYAGGQDKLIAVTEMETEASPARPYTVAHESLFSSLPSTSNGNHLMETSVNTEELLSLHPDVIISSRSAAECDELQEAIGIPVVGISYQDQLFSDDVYTSIEVVGEALGTSDHADAVVAKMKEWQEDLDSRTASIADEDKPTCYVGAVNYKGAKSFGGTYVQYAPLEAVNAINVADEIGQAGSVEVELEQIGEWNPDFMFLNAGNMDLMKQDYANNQEFFDSLTAFQSGNLYTQPSYNYNGTNVEMGICDAYFIGFTVFPEQFSDLDAETVYQEVFETMLGTDYYQTMKENGMDFKQLSIAA</sequence>
<dbReference type="Pfam" id="PF01497">
    <property type="entry name" value="Peripla_BP_2"/>
    <property type="match status" value="1"/>
</dbReference>
<comment type="caution">
    <text evidence="6">The sequence shown here is derived from an EMBL/GenBank/DDBJ whole genome shotgun (WGS) entry which is preliminary data.</text>
</comment>
<gene>
    <name evidence="6" type="ORF">C2L80_02685</name>
    <name evidence="5" type="ORF">K8V16_11855</name>
</gene>
<evidence type="ECO:0000313" key="6">
    <source>
        <dbReference type="EMBL" id="PNV66210.1"/>
    </source>
</evidence>
<dbReference type="Proteomes" id="UP000789325">
    <property type="component" value="Unassembled WGS sequence"/>
</dbReference>
<organism evidence="6 7">
    <name type="scientific">Rubneribacter badeniensis</name>
    <dbReference type="NCBI Taxonomy" id="2070688"/>
    <lineage>
        <taxon>Bacteria</taxon>
        <taxon>Bacillati</taxon>
        <taxon>Actinomycetota</taxon>
        <taxon>Coriobacteriia</taxon>
        <taxon>Eggerthellales</taxon>
        <taxon>Eggerthellaceae</taxon>
        <taxon>Rubneribacter</taxon>
    </lineage>
</organism>
<evidence type="ECO:0000256" key="1">
    <source>
        <dbReference type="ARBA" id="ARBA00008814"/>
    </source>
</evidence>